<dbReference type="HOGENOM" id="CLU_3316866_0_0_6"/>
<evidence type="ECO:0000313" key="1">
    <source>
        <dbReference type="EMBL" id="EFE94617.1"/>
    </source>
</evidence>
<sequence>MKQTLGTVSEKPLFWSTAYPHQAKAASPCDCRTILPCPT</sequence>
<comment type="caution">
    <text evidence="1">The sequence shown here is derived from an EMBL/GenBank/DDBJ whole genome shotgun (WGS) entry which is preliminary data.</text>
</comment>
<keyword evidence="2" id="KW-1185">Reference proteome</keyword>
<name>D4E6Q1_SEROD</name>
<proteinExistence type="predicted"/>
<dbReference type="EMBL" id="ADBY01000052">
    <property type="protein sequence ID" value="EFE94617.1"/>
    <property type="molecule type" value="Genomic_DNA"/>
</dbReference>
<reference evidence="1 2" key="1">
    <citation type="submission" date="2010-01" db="EMBL/GenBank/DDBJ databases">
        <authorList>
            <person name="Muzny D."/>
            <person name="Qin X."/>
            <person name="Deng J."/>
            <person name="Jiang H."/>
            <person name="Liu Y."/>
            <person name="Qu J."/>
            <person name="Song X.-Z."/>
            <person name="Zhang L."/>
            <person name="Thornton R."/>
            <person name="Coyle M."/>
            <person name="Francisco L."/>
            <person name="Jackson L."/>
            <person name="Javaid M."/>
            <person name="Korchina V."/>
            <person name="Kovar C."/>
            <person name="Mata R."/>
            <person name="Mathew T."/>
            <person name="Ngo R."/>
            <person name="Nguyen L."/>
            <person name="Nguyen N."/>
            <person name="Okwuonu G."/>
            <person name="Ongeri F."/>
            <person name="Pham C."/>
            <person name="Simmons D."/>
            <person name="Wilczek-Boney K."/>
            <person name="Hale W."/>
            <person name="Jakkamsetti A."/>
            <person name="Pham P."/>
            <person name="Ruth R."/>
            <person name="San Lucas F."/>
            <person name="Warren J."/>
            <person name="Zhang J."/>
            <person name="Zhao Z."/>
            <person name="Zhou C."/>
            <person name="Zhu D."/>
            <person name="Lee S."/>
            <person name="Bess C."/>
            <person name="Blankenburg K."/>
            <person name="Forbes L."/>
            <person name="Fu Q."/>
            <person name="Gubbala S."/>
            <person name="Hirani K."/>
            <person name="Jayaseelan J.C."/>
            <person name="Lara F."/>
            <person name="Munidasa M."/>
            <person name="Palculict T."/>
            <person name="Patil S."/>
            <person name="Pu L.-L."/>
            <person name="Saada N."/>
            <person name="Tang L."/>
            <person name="Weissenberger G."/>
            <person name="Zhu Y."/>
            <person name="Hemphill L."/>
            <person name="Shang Y."/>
            <person name="Youmans B."/>
            <person name="Ayvaz T."/>
            <person name="Ross M."/>
            <person name="Santibanez J."/>
            <person name="Aqrawi P."/>
            <person name="Gross S."/>
            <person name="Joshi V."/>
            <person name="Fowler G."/>
            <person name="Nazareth L."/>
            <person name="Reid J."/>
            <person name="Worley K."/>
            <person name="Petrosino J."/>
            <person name="Highlander S."/>
            <person name="Gibbs R."/>
        </authorList>
    </citation>
    <scope>NUCLEOTIDE SEQUENCE [LARGE SCALE GENOMIC DNA]</scope>
    <source>
        <strain evidence="1 2">DSM 4582</strain>
    </source>
</reference>
<gene>
    <name evidence="1" type="ORF">HMPREF0758_3851</name>
</gene>
<dbReference type="Proteomes" id="UP000005723">
    <property type="component" value="Unassembled WGS sequence"/>
</dbReference>
<protein>
    <submittedName>
        <fullName evidence="1">Uncharacterized protein</fullName>
    </submittedName>
</protein>
<organism evidence="1 2">
    <name type="scientific">Serratia odorifera DSM 4582</name>
    <dbReference type="NCBI Taxonomy" id="667129"/>
    <lineage>
        <taxon>Bacteria</taxon>
        <taxon>Pseudomonadati</taxon>
        <taxon>Pseudomonadota</taxon>
        <taxon>Gammaproteobacteria</taxon>
        <taxon>Enterobacterales</taxon>
        <taxon>Yersiniaceae</taxon>
        <taxon>Serratia</taxon>
    </lineage>
</organism>
<accession>D4E6Q1</accession>
<dbReference type="AlphaFoldDB" id="D4E6Q1"/>
<evidence type="ECO:0000313" key="2">
    <source>
        <dbReference type="Proteomes" id="UP000005723"/>
    </source>
</evidence>